<name>A0A1G9CI02_9FIRM</name>
<keyword evidence="3" id="KW-1185">Reference proteome</keyword>
<dbReference type="Pfam" id="PF09581">
    <property type="entry name" value="Spore_III_AF"/>
    <property type="match status" value="1"/>
</dbReference>
<evidence type="ECO:0000313" key="3">
    <source>
        <dbReference type="Proteomes" id="UP000198718"/>
    </source>
</evidence>
<organism evidence="2 3">
    <name type="scientific">Natronincola ferrireducens</name>
    <dbReference type="NCBI Taxonomy" id="393762"/>
    <lineage>
        <taxon>Bacteria</taxon>
        <taxon>Bacillati</taxon>
        <taxon>Bacillota</taxon>
        <taxon>Clostridia</taxon>
        <taxon>Peptostreptococcales</taxon>
        <taxon>Natronincolaceae</taxon>
        <taxon>Natronincola</taxon>
    </lineage>
</organism>
<keyword evidence="1" id="KW-1133">Transmembrane helix</keyword>
<keyword evidence="1" id="KW-0472">Membrane</keyword>
<dbReference type="EMBL" id="FNFP01000002">
    <property type="protein sequence ID" value="SDK51323.1"/>
    <property type="molecule type" value="Genomic_DNA"/>
</dbReference>
<evidence type="ECO:0000256" key="1">
    <source>
        <dbReference type="SAM" id="Phobius"/>
    </source>
</evidence>
<dbReference type="STRING" id="393762.SAMN05660472_01470"/>
<reference evidence="2 3" key="1">
    <citation type="submission" date="2016-10" db="EMBL/GenBank/DDBJ databases">
        <authorList>
            <person name="de Groot N.N."/>
        </authorList>
    </citation>
    <scope>NUCLEOTIDE SEQUENCE [LARGE SCALE GENOMIC DNA]</scope>
    <source>
        <strain evidence="2 3">DSM 18346</strain>
    </source>
</reference>
<dbReference type="NCBIfam" id="TIGR02896">
    <property type="entry name" value="spore_III_AF"/>
    <property type="match status" value="1"/>
</dbReference>
<dbReference type="Proteomes" id="UP000198718">
    <property type="component" value="Unassembled WGS sequence"/>
</dbReference>
<gene>
    <name evidence="2" type="ORF">SAMN05660472_01470</name>
</gene>
<feature type="transmembrane region" description="Helical" evidence="1">
    <location>
        <begin position="7"/>
        <end position="27"/>
    </location>
</feature>
<keyword evidence="1" id="KW-0812">Transmembrane</keyword>
<evidence type="ECO:0000313" key="2">
    <source>
        <dbReference type="EMBL" id="SDK51323.1"/>
    </source>
</evidence>
<sequence>MDIIREWIITIVSIIVFITFVEILIPNSDNKRYINVVVGLLIMIVILSPVFQVIKGDVDLGNKILEASNQMEHTTIKNTISHQKDYVQTEMVMALYKENLIQQMEHRIEAISDYGVENIQLEVEEKDQSNLGMIYGVDITLKAYKKVNIEKKDIEPVKINVLLNENDNTVEAGSILIDNEGERIKNDFSIYYNLPKDNINIYILKDK</sequence>
<dbReference type="InterPro" id="IPR014245">
    <property type="entry name" value="Spore_III_AF"/>
</dbReference>
<protein>
    <submittedName>
        <fullName evidence="2">Stage III sporulation protein AF</fullName>
    </submittedName>
</protein>
<dbReference type="AlphaFoldDB" id="A0A1G9CI02"/>
<dbReference type="RefSeq" id="WP_176762088.1">
    <property type="nucleotide sequence ID" value="NZ_FNFP01000002.1"/>
</dbReference>
<accession>A0A1G9CI02</accession>
<proteinExistence type="predicted"/>
<feature type="transmembrane region" description="Helical" evidence="1">
    <location>
        <begin position="33"/>
        <end position="54"/>
    </location>
</feature>